<dbReference type="GO" id="GO:0003677">
    <property type="term" value="F:DNA binding"/>
    <property type="evidence" value="ECO:0007669"/>
    <property type="project" value="UniProtKB-KW"/>
</dbReference>
<dbReference type="Gene3D" id="1.10.10.10">
    <property type="entry name" value="Winged helix-like DNA-binding domain superfamily/Winged helix DNA-binding domain"/>
    <property type="match status" value="1"/>
</dbReference>
<accession>A0A4V3CXE7</accession>
<dbReference type="InterPro" id="IPR041664">
    <property type="entry name" value="AAA_16"/>
</dbReference>
<keyword evidence="6" id="KW-1185">Reference proteome</keyword>
<feature type="domain" description="HTH luxR-type" evidence="4">
    <location>
        <begin position="780"/>
        <end position="845"/>
    </location>
</feature>
<dbReference type="Pfam" id="PF13191">
    <property type="entry name" value="AAA_16"/>
    <property type="match status" value="1"/>
</dbReference>
<dbReference type="Gene3D" id="3.40.50.300">
    <property type="entry name" value="P-loop containing nucleotide triphosphate hydrolases"/>
    <property type="match status" value="1"/>
</dbReference>
<dbReference type="InterPro" id="IPR036388">
    <property type="entry name" value="WH-like_DNA-bd_sf"/>
</dbReference>
<dbReference type="SUPFAM" id="SSF46894">
    <property type="entry name" value="C-terminal effector domain of the bipartite response regulators"/>
    <property type="match status" value="1"/>
</dbReference>
<dbReference type="EMBL" id="SNXZ01000011">
    <property type="protein sequence ID" value="TDP89968.1"/>
    <property type="molecule type" value="Genomic_DNA"/>
</dbReference>
<dbReference type="PANTHER" id="PTHR44688:SF16">
    <property type="entry name" value="DNA-BINDING TRANSCRIPTIONAL ACTIVATOR DEVR_DOSR"/>
    <property type="match status" value="1"/>
</dbReference>
<evidence type="ECO:0000256" key="2">
    <source>
        <dbReference type="ARBA" id="ARBA00023125"/>
    </source>
</evidence>
<dbReference type="SUPFAM" id="SSF52540">
    <property type="entry name" value="P-loop containing nucleoside triphosphate hydrolases"/>
    <property type="match status" value="1"/>
</dbReference>
<evidence type="ECO:0000259" key="4">
    <source>
        <dbReference type="PROSITE" id="PS50043"/>
    </source>
</evidence>
<dbReference type="InterPro" id="IPR027417">
    <property type="entry name" value="P-loop_NTPase"/>
</dbReference>
<evidence type="ECO:0000313" key="6">
    <source>
        <dbReference type="Proteomes" id="UP000295444"/>
    </source>
</evidence>
<dbReference type="PANTHER" id="PTHR44688">
    <property type="entry name" value="DNA-BINDING TRANSCRIPTIONAL ACTIVATOR DEVR_DOSR"/>
    <property type="match status" value="1"/>
</dbReference>
<dbReference type="AlphaFoldDB" id="A0A4V3CXE7"/>
<name>A0A4V3CXE7_LABRH</name>
<dbReference type="SMART" id="SM00421">
    <property type="entry name" value="HTH_LUXR"/>
    <property type="match status" value="1"/>
</dbReference>
<organism evidence="5 6">
    <name type="scientific">Labedaea rhizosphaerae</name>
    <dbReference type="NCBI Taxonomy" id="598644"/>
    <lineage>
        <taxon>Bacteria</taxon>
        <taxon>Bacillati</taxon>
        <taxon>Actinomycetota</taxon>
        <taxon>Actinomycetes</taxon>
        <taxon>Pseudonocardiales</taxon>
        <taxon>Pseudonocardiaceae</taxon>
        <taxon>Labedaea</taxon>
    </lineage>
</organism>
<proteinExistence type="predicted"/>
<dbReference type="PRINTS" id="PR00364">
    <property type="entry name" value="DISEASERSIST"/>
</dbReference>
<evidence type="ECO:0000256" key="1">
    <source>
        <dbReference type="ARBA" id="ARBA00023015"/>
    </source>
</evidence>
<protein>
    <submittedName>
        <fullName evidence="5">AAA ATPase-like protein</fullName>
    </submittedName>
</protein>
<dbReference type="PROSITE" id="PS00622">
    <property type="entry name" value="HTH_LUXR_1"/>
    <property type="match status" value="1"/>
</dbReference>
<reference evidence="5 6" key="1">
    <citation type="submission" date="2019-03" db="EMBL/GenBank/DDBJ databases">
        <title>Genomic Encyclopedia of Type Strains, Phase IV (KMG-IV): sequencing the most valuable type-strain genomes for metagenomic binning, comparative biology and taxonomic classification.</title>
        <authorList>
            <person name="Goeker M."/>
        </authorList>
    </citation>
    <scope>NUCLEOTIDE SEQUENCE [LARGE SCALE GENOMIC DNA]</scope>
    <source>
        <strain evidence="5 6">DSM 45361</strain>
    </source>
</reference>
<dbReference type="Proteomes" id="UP000295444">
    <property type="component" value="Unassembled WGS sequence"/>
</dbReference>
<sequence length="846" mass="90256">MWPFAGRGIQFTTLLRRVGDTPVAVFVAGPTGVGKTRLATEVLDDLGRRGFTTVTAQATAATRDIPYGAFAHLLPIDGPPANGNPLGWAVDAVLRAAARRRLAVLVDDLHMLDPASASMVNQLVRGRRATVLGTVRDDFPAPDAISTLWRSGHATRIDLPPLAEAEVAEVLTAALGGPVPVATARELWRLTEGNPLLLHELVLAARDAGVLTGPPWRRTGPWPVAAPRLRELMDVRIGSLDDQQSAVLEYVAFGEPLELGVLSAVCDPVALEECESRDLVRIDEEERAHLAHPLIGAVIRDRCPLTRRRRRYRELLAVAGHDLRTPIWQLDAGQPAEPGSSIAAARTAWAVHDYPTARRLAGAAVRAGGGVDASILLANVLNHSGAIDEAARVLAKIDSGALSQRQHAELAMTTAFTRSMTPGCAEEALAVLDRASDIVTDPQLRRNVDMLRVLILSRTGEVSAILELTGRLLQASELNPALRAQSLSARAGALAIRGKLDQAVVCARLAMDDVESWRAEIPVLITTVVATWYAAALYAGDLGDADLALASLRAETGSHIDWHAADQIDMLGRAQTLRMRGQLTAAAIATAGAHPEHTRASCLAERAHALALAGRAEPAREALTHAHHVQSNRFVVSEQQWIALAERWVRVAEGAIDEAVELALAHADRCRSSRLSGFEAVALHDVVRLGAPERACERIVQLTAEVEGRLTAAYAQHAEAATTGHPAKLLAVADEFERIGCLLYAAEAAAMAADRGGASAMARASALAARCQKPRTPALRAVQTPGLTKREHQIAMLAAGGHSSKTIAERLVLSPRTVENHLQSAYAKLGITSRGELEAVLADTEP</sequence>
<comment type="caution">
    <text evidence="5">The sequence shown here is derived from an EMBL/GenBank/DDBJ whole genome shotgun (WGS) entry which is preliminary data.</text>
</comment>
<dbReference type="GO" id="GO:0006355">
    <property type="term" value="P:regulation of DNA-templated transcription"/>
    <property type="evidence" value="ECO:0007669"/>
    <property type="project" value="InterPro"/>
</dbReference>
<dbReference type="InterPro" id="IPR003593">
    <property type="entry name" value="AAA+_ATPase"/>
</dbReference>
<keyword evidence="2" id="KW-0238">DNA-binding</keyword>
<evidence type="ECO:0000256" key="3">
    <source>
        <dbReference type="ARBA" id="ARBA00023163"/>
    </source>
</evidence>
<dbReference type="Pfam" id="PF00196">
    <property type="entry name" value="GerE"/>
    <property type="match status" value="1"/>
</dbReference>
<evidence type="ECO:0000313" key="5">
    <source>
        <dbReference type="EMBL" id="TDP89968.1"/>
    </source>
</evidence>
<dbReference type="SMART" id="SM00382">
    <property type="entry name" value="AAA"/>
    <property type="match status" value="1"/>
</dbReference>
<keyword evidence="3" id="KW-0804">Transcription</keyword>
<dbReference type="RefSeq" id="WP_133854244.1">
    <property type="nucleotide sequence ID" value="NZ_SNXZ01000011.1"/>
</dbReference>
<dbReference type="CDD" id="cd06170">
    <property type="entry name" value="LuxR_C_like"/>
    <property type="match status" value="1"/>
</dbReference>
<keyword evidence="1" id="KW-0805">Transcription regulation</keyword>
<dbReference type="PROSITE" id="PS50043">
    <property type="entry name" value="HTH_LUXR_2"/>
    <property type="match status" value="1"/>
</dbReference>
<gene>
    <name evidence="5" type="ORF">EV186_11194</name>
</gene>
<dbReference type="PRINTS" id="PR00038">
    <property type="entry name" value="HTHLUXR"/>
</dbReference>
<dbReference type="InterPro" id="IPR016032">
    <property type="entry name" value="Sig_transdc_resp-reg_C-effctor"/>
</dbReference>
<dbReference type="OrthoDB" id="3197423at2"/>
<dbReference type="InterPro" id="IPR000792">
    <property type="entry name" value="Tscrpt_reg_LuxR_C"/>
</dbReference>